<reference evidence="2 3" key="1">
    <citation type="journal article" date="2015" name="Fungal Genet. Biol.">
        <title>Evolution of novel wood decay mechanisms in Agaricales revealed by the genome sequences of Fistulina hepatica and Cylindrobasidium torrendii.</title>
        <authorList>
            <person name="Floudas D."/>
            <person name="Held B.W."/>
            <person name="Riley R."/>
            <person name="Nagy L.G."/>
            <person name="Koehler G."/>
            <person name="Ransdell A.S."/>
            <person name="Younus H."/>
            <person name="Chow J."/>
            <person name="Chiniquy J."/>
            <person name="Lipzen A."/>
            <person name="Tritt A."/>
            <person name="Sun H."/>
            <person name="Haridas S."/>
            <person name="LaButti K."/>
            <person name="Ohm R.A."/>
            <person name="Kues U."/>
            <person name="Blanchette R.A."/>
            <person name="Grigoriev I.V."/>
            <person name="Minto R.E."/>
            <person name="Hibbett D.S."/>
        </authorList>
    </citation>
    <scope>NUCLEOTIDE SEQUENCE [LARGE SCALE GENOMIC DNA]</scope>
    <source>
        <strain evidence="2 3">ATCC 64428</strain>
    </source>
</reference>
<dbReference type="Proteomes" id="UP000054144">
    <property type="component" value="Unassembled WGS sequence"/>
</dbReference>
<dbReference type="SUPFAM" id="SSF52047">
    <property type="entry name" value="RNI-like"/>
    <property type="match status" value="1"/>
</dbReference>
<protein>
    <submittedName>
        <fullName evidence="2">Uncharacterized protein</fullName>
    </submittedName>
</protein>
<evidence type="ECO:0000256" key="1">
    <source>
        <dbReference type="SAM" id="MobiDB-lite"/>
    </source>
</evidence>
<accession>A0A0D7AND7</accession>
<keyword evidence="3" id="KW-1185">Reference proteome</keyword>
<name>A0A0D7AND7_9AGAR</name>
<sequence length="454" mass="50699">MLDLPSEIVAEIAGHIPSTRDVSLFSRSSVFLSECLRPVLYSKVIIDSHEIFSLFHRTISSAPHVRRFLREASFTLGRRHLCGHKSYREIVEESVLEIRQKLNDIILLCDKLDSLSIVGDGHTLNAVNHSSFTIGSRRLAICHRSMDWTDPLSIRNIVQWRNLETLEILSLDDHSAWNSVPRSTNWNLDEFSAVLPCYSSPIHSLFLRSKHPIGNRSLAAVLLMPRQLQNLGIDMALYPTGFACMLALMGSQLQTLRLFNRNSTLADADNIIRAVARCPMLVALDLINFPFLRKHVASLPQTLQSLFLGLEEGWVSNSPSHTTVGTGRYLQTSKNTARKRRRLSPWKHSCAKALVAMVSNRTRFSDLVRVEVQVEACDVCQDNRGTGNGELVGKSESVNEETDEQSSKNEEIDALMVRDTCSAAGVELVGAFASNSLAANSAHIFRHFSVFHAP</sequence>
<dbReference type="EMBL" id="KN881627">
    <property type="protein sequence ID" value="KIY53249.1"/>
    <property type="molecule type" value="Genomic_DNA"/>
</dbReference>
<evidence type="ECO:0000313" key="2">
    <source>
        <dbReference type="EMBL" id="KIY53249.1"/>
    </source>
</evidence>
<dbReference type="AlphaFoldDB" id="A0A0D7AND7"/>
<proteinExistence type="predicted"/>
<evidence type="ECO:0000313" key="3">
    <source>
        <dbReference type="Proteomes" id="UP000054144"/>
    </source>
</evidence>
<gene>
    <name evidence="2" type="ORF">FISHEDRAFT_69103</name>
</gene>
<feature type="region of interest" description="Disordered" evidence="1">
    <location>
        <begin position="388"/>
        <end position="410"/>
    </location>
</feature>
<organism evidence="2 3">
    <name type="scientific">Fistulina hepatica ATCC 64428</name>
    <dbReference type="NCBI Taxonomy" id="1128425"/>
    <lineage>
        <taxon>Eukaryota</taxon>
        <taxon>Fungi</taxon>
        <taxon>Dikarya</taxon>
        <taxon>Basidiomycota</taxon>
        <taxon>Agaricomycotina</taxon>
        <taxon>Agaricomycetes</taxon>
        <taxon>Agaricomycetidae</taxon>
        <taxon>Agaricales</taxon>
        <taxon>Fistulinaceae</taxon>
        <taxon>Fistulina</taxon>
    </lineage>
</organism>